<evidence type="ECO:0000256" key="6">
    <source>
        <dbReference type="ARBA" id="ARBA00022694"/>
    </source>
</evidence>
<reference evidence="13 14" key="1">
    <citation type="submission" date="2018-06" db="EMBL/GenBank/DDBJ databases">
        <authorList>
            <consortium name="Pathogen Informatics"/>
            <person name="Doyle S."/>
        </authorList>
    </citation>
    <scope>NUCLEOTIDE SEQUENCE [LARGE SCALE GENOMIC DNA]</scope>
    <source>
        <strain evidence="13 14">NCTC11820</strain>
    </source>
</reference>
<evidence type="ECO:0000256" key="7">
    <source>
        <dbReference type="ARBA" id="ARBA00022695"/>
    </source>
</evidence>
<keyword evidence="6" id="KW-0819">tRNA processing</keyword>
<keyword evidence="9" id="KW-0067">ATP-binding</keyword>
<dbReference type="AlphaFoldDB" id="A0A2X2YR77"/>
<keyword evidence="4" id="KW-0963">Cytoplasm</keyword>
<evidence type="ECO:0000259" key="12">
    <source>
        <dbReference type="PROSITE" id="PS51163"/>
    </source>
</evidence>
<dbReference type="Pfam" id="PF01300">
    <property type="entry name" value="Sua5_yciO_yrdC"/>
    <property type="match status" value="1"/>
</dbReference>
<dbReference type="GO" id="GO:0006450">
    <property type="term" value="P:regulation of translational fidelity"/>
    <property type="evidence" value="ECO:0007669"/>
    <property type="project" value="TreeGrafter"/>
</dbReference>
<comment type="catalytic activity">
    <reaction evidence="11">
        <text>L-threonine + hydrogencarbonate + ATP = L-threonylcarbamoyladenylate + diphosphate + H2O</text>
        <dbReference type="Rhea" id="RHEA:36407"/>
        <dbReference type="ChEBI" id="CHEBI:15377"/>
        <dbReference type="ChEBI" id="CHEBI:17544"/>
        <dbReference type="ChEBI" id="CHEBI:30616"/>
        <dbReference type="ChEBI" id="CHEBI:33019"/>
        <dbReference type="ChEBI" id="CHEBI:57926"/>
        <dbReference type="ChEBI" id="CHEBI:73682"/>
        <dbReference type="EC" id="2.7.7.87"/>
    </reaction>
</comment>
<protein>
    <recommendedName>
        <fullName evidence="10">L-threonylcarbamoyladenylate synthase</fullName>
        <ecNumber evidence="3">2.7.7.87</ecNumber>
    </recommendedName>
    <alternativeName>
        <fullName evidence="10">L-threonylcarbamoyladenylate synthase</fullName>
    </alternativeName>
</protein>
<evidence type="ECO:0000256" key="4">
    <source>
        <dbReference type="ARBA" id="ARBA00022490"/>
    </source>
</evidence>
<dbReference type="GO" id="GO:0008033">
    <property type="term" value="P:tRNA processing"/>
    <property type="evidence" value="ECO:0007669"/>
    <property type="project" value="UniProtKB-KW"/>
</dbReference>
<dbReference type="PROSITE" id="PS51163">
    <property type="entry name" value="YRDC"/>
    <property type="match status" value="1"/>
</dbReference>
<keyword evidence="7" id="KW-0548">Nucleotidyltransferase</keyword>
<proteinExistence type="inferred from homology"/>
<dbReference type="GO" id="GO:0000049">
    <property type="term" value="F:tRNA binding"/>
    <property type="evidence" value="ECO:0007669"/>
    <property type="project" value="TreeGrafter"/>
</dbReference>
<dbReference type="GO" id="GO:0005524">
    <property type="term" value="F:ATP binding"/>
    <property type="evidence" value="ECO:0007669"/>
    <property type="project" value="UniProtKB-KW"/>
</dbReference>
<dbReference type="InterPro" id="IPR006070">
    <property type="entry name" value="Sua5-like_dom"/>
</dbReference>
<dbReference type="SUPFAM" id="SSF55821">
    <property type="entry name" value="YrdC/RibB"/>
    <property type="match status" value="1"/>
</dbReference>
<dbReference type="NCBIfam" id="TIGR00057">
    <property type="entry name" value="L-threonylcarbamoyladenylate synthase"/>
    <property type="match status" value="1"/>
</dbReference>
<dbReference type="EC" id="2.7.7.87" evidence="3"/>
<dbReference type="PANTHER" id="PTHR17490">
    <property type="entry name" value="SUA5"/>
    <property type="match status" value="1"/>
</dbReference>
<keyword evidence="5" id="KW-0808">Transferase</keyword>
<gene>
    <name evidence="13" type="ORF">NCTC11820_01499</name>
</gene>
<evidence type="ECO:0000256" key="9">
    <source>
        <dbReference type="ARBA" id="ARBA00022840"/>
    </source>
</evidence>
<evidence type="ECO:0000313" key="14">
    <source>
        <dbReference type="Proteomes" id="UP000250245"/>
    </source>
</evidence>
<evidence type="ECO:0000256" key="8">
    <source>
        <dbReference type="ARBA" id="ARBA00022741"/>
    </source>
</evidence>
<dbReference type="GO" id="GO:0003725">
    <property type="term" value="F:double-stranded RNA binding"/>
    <property type="evidence" value="ECO:0007669"/>
    <property type="project" value="InterPro"/>
</dbReference>
<evidence type="ECO:0000256" key="2">
    <source>
        <dbReference type="ARBA" id="ARBA00007663"/>
    </source>
</evidence>
<keyword evidence="8" id="KW-0547">Nucleotide-binding</keyword>
<comment type="similarity">
    <text evidence="2">Belongs to the SUA5 family.</text>
</comment>
<dbReference type="InterPro" id="IPR050156">
    <property type="entry name" value="TC-AMP_synthase_SUA5"/>
</dbReference>
<dbReference type="InterPro" id="IPR017945">
    <property type="entry name" value="DHBP_synth_RibB-like_a/b_dom"/>
</dbReference>
<evidence type="ECO:0000256" key="10">
    <source>
        <dbReference type="ARBA" id="ARBA00029774"/>
    </source>
</evidence>
<dbReference type="GO" id="GO:0061710">
    <property type="term" value="F:L-threonylcarbamoyladenylate synthase"/>
    <property type="evidence" value="ECO:0007669"/>
    <property type="project" value="UniProtKB-EC"/>
</dbReference>
<comment type="subcellular location">
    <subcellularLocation>
        <location evidence="1">Cytoplasm</location>
    </subcellularLocation>
</comment>
<evidence type="ECO:0000256" key="3">
    <source>
        <dbReference type="ARBA" id="ARBA00012584"/>
    </source>
</evidence>
<dbReference type="Gene3D" id="3.90.870.10">
    <property type="entry name" value="DHBP synthase"/>
    <property type="match status" value="1"/>
</dbReference>
<dbReference type="Proteomes" id="UP000250245">
    <property type="component" value="Unassembled WGS sequence"/>
</dbReference>
<organism evidence="13 14">
    <name type="scientific">Mobiluncus curtisii</name>
    <dbReference type="NCBI Taxonomy" id="2051"/>
    <lineage>
        <taxon>Bacteria</taxon>
        <taxon>Bacillati</taxon>
        <taxon>Actinomycetota</taxon>
        <taxon>Actinomycetes</taxon>
        <taxon>Actinomycetales</taxon>
        <taxon>Actinomycetaceae</taxon>
        <taxon>Mobiluncus</taxon>
    </lineage>
</organism>
<feature type="domain" description="YrdC-like" evidence="12">
    <location>
        <begin position="42"/>
        <end position="234"/>
    </location>
</feature>
<name>A0A2X2YR77_9ACTO</name>
<evidence type="ECO:0000313" key="13">
    <source>
        <dbReference type="EMBL" id="SQB65421.1"/>
    </source>
</evidence>
<evidence type="ECO:0000256" key="11">
    <source>
        <dbReference type="ARBA" id="ARBA00048366"/>
    </source>
</evidence>
<sequence length="244" mass="25681">MFWCLGHKGGGSVCSGGVSLVDRGTKIGSMKIIDALTGPITQTDLAVIDAAVKRDELLVMPTDTVYGIASVPFAPVAVSRLQNAKGRGEDFPPPVLVSGPAALEDLMAPEPQASASQRRAARLLAERFWPGALTIIVTANPALGWDLGQTHGTIALRQPDHPRALEILRYTGPLAVTSANLHTRPPATDIAAATNYFGERVSVYVDAGVSPSGHPSTIVRLTQDSPRLLRQGDIPLSDILAALV</sequence>
<accession>A0A2X2YR77</accession>
<evidence type="ECO:0000256" key="1">
    <source>
        <dbReference type="ARBA" id="ARBA00004496"/>
    </source>
</evidence>
<dbReference type="PANTHER" id="PTHR17490:SF16">
    <property type="entry name" value="THREONYLCARBAMOYL-AMP SYNTHASE"/>
    <property type="match status" value="1"/>
</dbReference>
<dbReference type="GO" id="GO:0005737">
    <property type="term" value="C:cytoplasm"/>
    <property type="evidence" value="ECO:0007669"/>
    <property type="project" value="UniProtKB-SubCell"/>
</dbReference>
<dbReference type="EMBL" id="UASJ01000001">
    <property type="protein sequence ID" value="SQB65421.1"/>
    <property type="molecule type" value="Genomic_DNA"/>
</dbReference>
<evidence type="ECO:0000256" key="5">
    <source>
        <dbReference type="ARBA" id="ARBA00022679"/>
    </source>
</evidence>